<dbReference type="InterPro" id="IPR051200">
    <property type="entry name" value="Host-pathogen_enzymatic-act"/>
</dbReference>
<name>A0A1M5DVN4_9BACT</name>
<keyword evidence="4" id="KW-1185">Reference proteome</keyword>
<reference evidence="3 4" key="1">
    <citation type="submission" date="2016-11" db="EMBL/GenBank/DDBJ databases">
        <authorList>
            <person name="Jaros S."/>
            <person name="Januszkiewicz K."/>
            <person name="Wedrychowicz H."/>
        </authorList>
    </citation>
    <scope>NUCLEOTIDE SEQUENCE [LARGE SCALE GENOMIC DNA]</scope>
    <source>
        <strain evidence="3 4">DSM 21986</strain>
    </source>
</reference>
<evidence type="ECO:0000256" key="1">
    <source>
        <dbReference type="SAM" id="MobiDB-lite"/>
    </source>
</evidence>
<keyword evidence="3" id="KW-0238">DNA-binding</keyword>
<dbReference type="STRING" id="1194090.SAMN05443144_11247"/>
<feature type="region of interest" description="Disordered" evidence="1">
    <location>
        <begin position="201"/>
        <end position="224"/>
    </location>
</feature>
<dbReference type="RefSeq" id="WP_073064424.1">
    <property type="nucleotide sequence ID" value="NZ_FQUS01000012.1"/>
</dbReference>
<dbReference type="EMBL" id="FQUS01000012">
    <property type="protein sequence ID" value="SHF70986.1"/>
    <property type="molecule type" value="Genomic_DNA"/>
</dbReference>
<feature type="signal peptide" evidence="2">
    <location>
        <begin position="1"/>
        <end position="20"/>
    </location>
</feature>
<proteinExistence type="predicted"/>
<accession>A0A1M5DVN4</accession>
<dbReference type="GO" id="GO:0003677">
    <property type="term" value="F:DNA binding"/>
    <property type="evidence" value="ECO:0007669"/>
    <property type="project" value="UniProtKB-KW"/>
</dbReference>
<dbReference type="PANTHER" id="PTHR47197:SF3">
    <property type="entry name" value="DIHYDRO-HEME D1 DEHYDROGENASE"/>
    <property type="match status" value="1"/>
</dbReference>
<evidence type="ECO:0000313" key="3">
    <source>
        <dbReference type="EMBL" id="SHF70986.1"/>
    </source>
</evidence>
<evidence type="ECO:0000256" key="2">
    <source>
        <dbReference type="SAM" id="SignalP"/>
    </source>
</evidence>
<organism evidence="3 4">
    <name type="scientific">Fodinibius roseus</name>
    <dbReference type="NCBI Taxonomy" id="1194090"/>
    <lineage>
        <taxon>Bacteria</taxon>
        <taxon>Pseudomonadati</taxon>
        <taxon>Balneolota</taxon>
        <taxon>Balneolia</taxon>
        <taxon>Balneolales</taxon>
        <taxon>Balneolaceae</taxon>
        <taxon>Fodinibius</taxon>
    </lineage>
</organism>
<protein>
    <submittedName>
        <fullName evidence="3">DNA-binding beta-propeller fold protein YncE</fullName>
    </submittedName>
</protein>
<dbReference type="Proteomes" id="UP000184041">
    <property type="component" value="Unassembled WGS sequence"/>
</dbReference>
<evidence type="ECO:0000313" key="4">
    <source>
        <dbReference type="Proteomes" id="UP000184041"/>
    </source>
</evidence>
<feature type="chain" id="PRO_5013223015" evidence="2">
    <location>
        <begin position="21"/>
        <end position="362"/>
    </location>
</feature>
<dbReference type="Gene3D" id="2.130.10.10">
    <property type="entry name" value="YVTN repeat-like/Quinoprotein amine dehydrogenase"/>
    <property type="match status" value="2"/>
</dbReference>
<dbReference type="SUPFAM" id="SSF50974">
    <property type="entry name" value="Nitrous oxide reductase, N-terminal domain"/>
    <property type="match status" value="1"/>
</dbReference>
<dbReference type="OrthoDB" id="55891at2"/>
<dbReference type="PANTHER" id="PTHR47197">
    <property type="entry name" value="PROTEIN NIRF"/>
    <property type="match status" value="1"/>
</dbReference>
<sequence>MKRVLLLLVLFLAGFCHHTAAQTHHLYVAAESEDKVYQLAFDARSGEGDIRDSIAVGQFPTENEGPHGINVGIEGDYWFLSLAHGNPYGWLYKFTTGGNKFVSRTELGMFPASMEMSKVTGLLYVVNFNLHGDMEPGTVSVVDPRAMTVVSEITTGIMPHGSRMSEDGRYQYHVSMMTDELIEINASALKISRRLSVAPEESASASSAANPPGKTEAIAQPTWVDPHPTQGLVYVANNKSNEIVEVDTQRWEVSRRYNTGKAPYNLEISHDGQWLVASYKGEGATGIWNLQSGKEVARITNSRRIPHGVAIAPDSRYAFISVEGIGGEAGSVDVIDLQALQRVEVIEVGKQAGGIVYWKTTY</sequence>
<dbReference type="InterPro" id="IPR015943">
    <property type="entry name" value="WD40/YVTN_repeat-like_dom_sf"/>
</dbReference>
<gene>
    <name evidence="3" type="ORF">SAMN05443144_11247</name>
</gene>
<dbReference type="AlphaFoldDB" id="A0A1M5DVN4"/>
<keyword evidence="2" id="KW-0732">Signal</keyword>
<dbReference type="InterPro" id="IPR011045">
    <property type="entry name" value="N2O_reductase_N"/>
</dbReference>